<keyword evidence="1" id="KW-0812">Transmembrane</keyword>
<accession>A0AA86Q857</accession>
<dbReference type="EMBL" id="CAXDID020000466">
    <property type="protein sequence ID" value="CAL6094411.1"/>
    <property type="molecule type" value="Genomic_DNA"/>
</dbReference>
<name>A0AA86Q857_9EUKA</name>
<sequence>MSIFSQIFLCSVNPESLHNCLHKDHLQPVALMPLPTAAFHFGFQTGLKMNNHYKSSFNYRIIQFQLIIIFSALIHPGVLHELVPSLLEYKLVELTMGVLLQLLNHLVRN</sequence>
<keyword evidence="1" id="KW-0472">Membrane</keyword>
<dbReference type="EMBL" id="CATOUU010000784">
    <property type="protein sequence ID" value="CAI9947972.1"/>
    <property type="molecule type" value="Genomic_DNA"/>
</dbReference>
<gene>
    <name evidence="2" type="ORF">HINF_LOCUS35617</name>
    <name evidence="3" type="ORF">HINF_LOCUS67456</name>
</gene>
<evidence type="ECO:0000313" key="4">
    <source>
        <dbReference type="Proteomes" id="UP001642409"/>
    </source>
</evidence>
<reference evidence="3 4" key="2">
    <citation type="submission" date="2024-07" db="EMBL/GenBank/DDBJ databases">
        <authorList>
            <person name="Akdeniz Z."/>
        </authorList>
    </citation>
    <scope>NUCLEOTIDE SEQUENCE [LARGE SCALE GENOMIC DNA]</scope>
</reference>
<protein>
    <submittedName>
        <fullName evidence="3">Hypothetical_protein</fullName>
    </submittedName>
</protein>
<reference evidence="2" key="1">
    <citation type="submission" date="2023-06" db="EMBL/GenBank/DDBJ databases">
        <authorList>
            <person name="Kurt Z."/>
        </authorList>
    </citation>
    <scope>NUCLEOTIDE SEQUENCE</scope>
</reference>
<keyword evidence="1" id="KW-1133">Transmembrane helix</keyword>
<proteinExistence type="predicted"/>
<evidence type="ECO:0000313" key="3">
    <source>
        <dbReference type="EMBL" id="CAL6094411.1"/>
    </source>
</evidence>
<dbReference type="Proteomes" id="UP001642409">
    <property type="component" value="Unassembled WGS sequence"/>
</dbReference>
<feature type="transmembrane region" description="Helical" evidence="1">
    <location>
        <begin position="57"/>
        <end position="79"/>
    </location>
</feature>
<organism evidence="2">
    <name type="scientific">Hexamita inflata</name>
    <dbReference type="NCBI Taxonomy" id="28002"/>
    <lineage>
        <taxon>Eukaryota</taxon>
        <taxon>Metamonada</taxon>
        <taxon>Diplomonadida</taxon>
        <taxon>Hexamitidae</taxon>
        <taxon>Hexamitinae</taxon>
        <taxon>Hexamita</taxon>
    </lineage>
</organism>
<comment type="caution">
    <text evidence="2">The sequence shown here is derived from an EMBL/GenBank/DDBJ whole genome shotgun (WGS) entry which is preliminary data.</text>
</comment>
<evidence type="ECO:0000256" key="1">
    <source>
        <dbReference type="SAM" id="Phobius"/>
    </source>
</evidence>
<dbReference type="AlphaFoldDB" id="A0AA86Q857"/>
<keyword evidence="4" id="KW-1185">Reference proteome</keyword>
<evidence type="ECO:0000313" key="2">
    <source>
        <dbReference type="EMBL" id="CAI9947972.1"/>
    </source>
</evidence>